<dbReference type="EMBL" id="RDQH01000328">
    <property type="protein sequence ID" value="RXI06667.1"/>
    <property type="molecule type" value="Genomic_DNA"/>
</dbReference>
<dbReference type="GO" id="GO:0004672">
    <property type="term" value="F:protein kinase activity"/>
    <property type="evidence" value="ECO:0007669"/>
    <property type="project" value="InterPro"/>
</dbReference>
<evidence type="ECO:0000256" key="2">
    <source>
        <dbReference type="ARBA" id="ARBA00022475"/>
    </source>
</evidence>
<evidence type="ECO:0000313" key="10">
    <source>
        <dbReference type="Proteomes" id="UP000290289"/>
    </source>
</evidence>
<evidence type="ECO:0000256" key="5">
    <source>
        <dbReference type="ARBA" id="ARBA00022777"/>
    </source>
</evidence>
<evidence type="ECO:0000256" key="4">
    <source>
        <dbReference type="ARBA" id="ARBA00022741"/>
    </source>
</evidence>
<evidence type="ECO:0000313" key="9">
    <source>
        <dbReference type="EMBL" id="RXI06667.1"/>
    </source>
</evidence>
<dbReference type="InterPro" id="IPR058209">
    <property type="entry name" value="TPR_BSK1_C"/>
</dbReference>
<feature type="domain" description="Serine/threonine-protein kinase BSK1-like TPR repeats" evidence="8">
    <location>
        <begin position="19"/>
        <end position="77"/>
    </location>
</feature>
<evidence type="ECO:0000256" key="6">
    <source>
        <dbReference type="ARBA" id="ARBA00022840"/>
    </source>
</evidence>
<evidence type="ECO:0000256" key="7">
    <source>
        <dbReference type="ARBA" id="ARBA00023136"/>
    </source>
</evidence>
<keyword evidence="2" id="KW-1003">Cell membrane</keyword>
<keyword evidence="3" id="KW-0808">Transferase</keyword>
<keyword evidence="10" id="KW-1185">Reference proteome</keyword>
<accession>A0A498KGY3</accession>
<keyword evidence="4" id="KW-0547">Nucleotide-binding</keyword>
<reference evidence="9 10" key="1">
    <citation type="submission" date="2018-10" db="EMBL/GenBank/DDBJ databases">
        <title>A high-quality apple genome assembly.</title>
        <authorList>
            <person name="Hu J."/>
        </authorList>
    </citation>
    <scope>NUCLEOTIDE SEQUENCE [LARGE SCALE GENOMIC DNA]</scope>
    <source>
        <strain evidence="10">cv. HFTH1</strain>
        <tissue evidence="9">Young leaf</tissue>
    </source>
</reference>
<dbReference type="Pfam" id="PF25575">
    <property type="entry name" value="TPR_BSK1_C"/>
    <property type="match status" value="1"/>
</dbReference>
<sequence>MGLTKTPVVMPTIPSLGNARIRMDLSAVHEILLKTGYSDEEGAENELSFQEWTQQVQDMLNTKKFRDTAFRDKDLKNGWSISRRYFLSFLLFFTFIL</sequence>
<evidence type="ECO:0000259" key="8">
    <source>
        <dbReference type="Pfam" id="PF25575"/>
    </source>
</evidence>
<dbReference type="PANTHER" id="PTHR45863">
    <property type="entry name" value="SERINE/THREONINE-PROTEIN KINASE BSK5"/>
    <property type="match status" value="1"/>
</dbReference>
<evidence type="ECO:0000256" key="3">
    <source>
        <dbReference type="ARBA" id="ARBA00022679"/>
    </source>
</evidence>
<keyword evidence="7" id="KW-0472">Membrane</keyword>
<dbReference type="InterPro" id="IPR045845">
    <property type="entry name" value="BSK"/>
</dbReference>
<dbReference type="GO" id="GO:0012505">
    <property type="term" value="C:endomembrane system"/>
    <property type="evidence" value="ECO:0007669"/>
    <property type="project" value="UniProtKB-SubCell"/>
</dbReference>
<dbReference type="PANTHER" id="PTHR45863:SF8">
    <property type="entry name" value="PROTEIN KINASE DOMAIN-CONTAINING PROTEIN"/>
    <property type="match status" value="1"/>
</dbReference>
<keyword evidence="5" id="KW-0418">Kinase</keyword>
<dbReference type="GO" id="GO:0005524">
    <property type="term" value="F:ATP binding"/>
    <property type="evidence" value="ECO:0007669"/>
    <property type="project" value="UniProtKB-KW"/>
</dbReference>
<comment type="subcellular location">
    <subcellularLocation>
        <location evidence="1">Endomembrane system</location>
    </subcellularLocation>
</comment>
<keyword evidence="6" id="KW-0067">ATP-binding</keyword>
<dbReference type="GO" id="GO:0009742">
    <property type="term" value="P:brassinosteroid mediated signaling pathway"/>
    <property type="evidence" value="ECO:0007669"/>
    <property type="project" value="InterPro"/>
</dbReference>
<organism evidence="9 10">
    <name type="scientific">Malus domestica</name>
    <name type="common">Apple</name>
    <name type="synonym">Pyrus malus</name>
    <dbReference type="NCBI Taxonomy" id="3750"/>
    <lineage>
        <taxon>Eukaryota</taxon>
        <taxon>Viridiplantae</taxon>
        <taxon>Streptophyta</taxon>
        <taxon>Embryophyta</taxon>
        <taxon>Tracheophyta</taxon>
        <taxon>Spermatophyta</taxon>
        <taxon>Magnoliopsida</taxon>
        <taxon>eudicotyledons</taxon>
        <taxon>Gunneridae</taxon>
        <taxon>Pentapetalae</taxon>
        <taxon>rosids</taxon>
        <taxon>fabids</taxon>
        <taxon>Rosales</taxon>
        <taxon>Rosaceae</taxon>
        <taxon>Amygdaloideae</taxon>
        <taxon>Maleae</taxon>
        <taxon>Malus</taxon>
    </lineage>
</organism>
<proteinExistence type="predicted"/>
<dbReference type="Proteomes" id="UP000290289">
    <property type="component" value="Chromosome 2"/>
</dbReference>
<name>A0A498KGY3_MALDO</name>
<dbReference type="AlphaFoldDB" id="A0A498KGY3"/>
<gene>
    <name evidence="9" type="ORF">DVH24_025803</name>
</gene>
<comment type="caution">
    <text evidence="9">The sequence shown here is derived from an EMBL/GenBank/DDBJ whole genome shotgun (WGS) entry which is preliminary data.</text>
</comment>
<protein>
    <recommendedName>
        <fullName evidence="8">Serine/threonine-protein kinase BSK1-like TPR repeats domain-containing protein</fullName>
    </recommendedName>
</protein>
<dbReference type="STRING" id="3750.A0A498KGY3"/>
<evidence type="ECO:0000256" key="1">
    <source>
        <dbReference type="ARBA" id="ARBA00004308"/>
    </source>
</evidence>